<keyword evidence="2" id="KW-1133">Transmembrane helix</keyword>
<reference evidence="3 4" key="1">
    <citation type="journal article" date="2019" name="Int. J. Syst. Evol. Microbiol.">
        <title>The Global Catalogue of Microorganisms (GCM) 10K type strain sequencing project: providing services to taxonomists for standard genome sequencing and annotation.</title>
        <authorList>
            <consortium name="The Broad Institute Genomics Platform"/>
            <consortium name="The Broad Institute Genome Sequencing Center for Infectious Disease"/>
            <person name="Wu L."/>
            <person name="Ma J."/>
        </authorList>
    </citation>
    <scope>NUCLEOTIDE SEQUENCE [LARGE SCALE GENOMIC DNA]</scope>
    <source>
        <strain evidence="3 4">JCM 16013</strain>
    </source>
</reference>
<dbReference type="EMBL" id="BAAAQM010000091">
    <property type="protein sequence ID" value="GAA2006331.1"/>
    <property type="molecule type" value="Genomic_DNA"/>
</dbReference>
<proteinExistence type="predicted"/>
<keyword evidence="2" id="KW-0812">Transmembrane</keyword>
<gene>
    <name evidence="3" type="ORF">GCM10009838_85730</name>
</gene>
<protein>
    <submittedName>
        <fullName evidence="3">Uncharacterized protein</fullName>
    </submittedName>
</protein>
<feature type="transmembrane region" description="Helical" evidence="2">
    <location>
        <begin position="44"/>
        <end position="66"/>
    </location>
</feature>
<evidence type="ECO:0000313" key="3">
    <source>
        <dbReference type="EMBL" id="GAA2006331.1"/>
    </source>
</evidence>
<sequence length="281" mass="27392">MNEDFDGSALRGLLEPAVAGRGAAAPPTDAIVASGQRRVLGRRAAVAGGALAIVAAVPLAATWLGAGPGSAKTSAAATGGGATPPVLHTTPGAAAAPPAGTTLSTSPQKVTSGSLPATPKVLASGKVDGLAWSVAGVASAGNNTLTAEKRCLKLLITADGKQNVSLGNDLLYCLPVSEGRNPNAYQAVPLDEVPAGSGLAVGTVAARVAKIVVHIDGVGAATTVDTLPAPGAGTLAVYVVPFSKSAGFSATFDEFDAHGTKIGTFTNHPGADGMFAGAAKE</sequence>
<feature type="compositionally biased region" description="Low complexity" evidence="1">
    <location>
        <begin position="89"/>
        <end position="107"/>
    </location>
</feature>
<evidence type="ECO:0000256" key="1">
    <source>
        <dbReference type="SAM" id="MobiDB-lite"/>
    </source>
</evidence>
<accession>A0ABN2TDX6</accession>
<feature type="region of interest" description="Disordered" evidence="1">
    <location>
        <begin position="89"/>
        <end position="113"/>
    </location>
</feature>
<keyword evidence="4" id="KW-1185">Reference proteome</keyword>
<keyword evidence="2" id="KW-0472">Membrane</keyword>
<evidence type="ECO:0000256" key="2">
    <source>
        <dbReference type="SAM" id="Phobius"/>
    </source>
</evidence>
<organism evidence="3 4">
    <name type="scientific">Catenulispora subtropica</name>
    <dbReference type="NCBI Taxonomy" id="450798"/>
    <lineage>
        <taxon>Bacteria</taxon>
        <taxon>Bacillati</taxon>
        <taxon>Actinomycetota</taxon>
        <taxon>Actinomycetes</taxon>
        <taxon>Catenulisporales</taxon>
        <taxon>Catenulisporaceae</taxon>
        <taxon>Catenulispora</taxon>
    </lineage>
</organism>
<dbReference type="RefSeq" id="WP_344662986.1">
    <property type="nucleotide sequence ID" value="NZ_BAAAQM010000091.1"/>
</dbReference>
<evidence type="ECO:0000313" key="4">
    <source>
        <dbReference type="Proteomes" id="UP001499854"/>
    </source>
</evidence>
<dbReference type="Proteomes" id="UP001499854">
    <property type="component" value="Unassembled WGS sequence"/>
</dbReference>
<name>A0ABN2TDX6_9ACTN</name>
<comment type="caution">
    <text evidence="3">The sequence shown here is derived from an EMBL/GenBank/DDBJ whole genome shotgun (WGS) entry which is preliminary data.</text>
</comment>